<keyword evidence="8" id="KW-0472">Membrane</keyword>
<dbReference type="InterPro" id="IPR003593">
    <property type="entry name" value="AAA+_ATPase"/>
</dbReference>
<dbReference type="Pfam" id="PF00005">
    <property type="entry name" value="ABC_tran"/>
    <property type="match status" value="1"/>
</dbReference>
<protein>
    <submittedName>
        <fullName evidence="10">ATPase component NikO of energizing module of nickel ECF transporter</fullName>
    </submittedName>
</protein>
<dbReference type="PROSITE" id="PS00211">
    <property type="entry name" value="ABC_TRANSPORTER_1"/>
    <property type="match status" value="1"/>
</dbReference>
<name>A0A1Q8R0H6_9FIRM</name>
<dbReference type="InterPro" id="IPR050095">
    <property type="entry name" value="ECF_ABC_transporter_ATP-bd"/>
</dbReference>
<keyword evidence="11" id="KW-1185">Reference proteome</keyword>
<dbReference type="GO" id="GO:0005524">
    <property type="term" value="F:ATP binding"/>
    <property type="evidence" value="ECO:0007669"/>
    <property type="project" value="UniProtKB-KW"/>
</dbReference>
<evidence type="ECO:0000256" key="7">
    <source>
        <dbReference type="ARBA" id="ARBA00022967"/>
    </source>
</evidence>
<dbReference type="InterPro" id="IPR003439">
    <property type="entry name" value="ABC_transporter-like_ATP-bd"/>
</dbReference>
<dbReference type="FunFam" id="3.40.50.300:FF:000224">
    <property type="entry name" value="Energy-coupling factor transporter ATP-binding protein EcfA"/>
    <property type="match status" value="1"/>
</dbReference>
<dbReference type="AlphaFoldDB" id="A0A1Q8R0H6"/>
<keyword evidence="6" id="KW-0067">ATP-binding</keyword>
<evidence type="ECO:0000313" key="10">
    <source>
        <dbReference type="EMBL" id="OLN33123.1"/>
    </source>
</evidence>
<comment type="caution">
    <text evidence="10">The sequence shown here is derived from an EMBL/GenBank/DDBJ whole genome shotgun (WGS) entry which is preliminary data.</text>
</comment>
<evidence type="ECO:0000256" key="1">
    <source>
        <dbReference type="ARBA" id="ARBA00004202"/>
    </source>
</evidence>
<dbReference type="OrthoDB" id="9784332at2"/>
<dbReference type="SUPFAM" id="SSF52540">
    <property type="entry name" value="P-loop containing nucleoside triphosphate hydrolases"/>
    <property type="match status" value="1"/>
</dbReference>
<accession>A0A1Q8R0H6</accession>
<feature type="domain" description="ABC transporter" evidence="9">
    <location>
        <begin position="6"/>
        <end position="236"/>
    </location>
</feature>
<evidence type="ECO:0000256" key="5">
    <source>
        <dbReference type="ARBA" id="ARBA00022741"/>
    </source>
</evidence>
<keyword evidence="5" id="KW-0547">Nucleotide-binding</keyword>
<dbReference type="InterPro" id="IPR027417">
    <property type="entry name" value="P-loop_NTPase"/>
</dbReference>
<dbReference type="GO" id="GO:0042626">
    <property type="term" value="F:ATPase-coupled transmembrane transporter activity"/>
    <property type="evidence" value="ECO:0007669"/>
    <property type="project" value="TreeGrafter"/>
</dbReference>
<sequence>MSHHKLEVKDLHYSYPDEHKAVKGMSFRIRHGESVGIIGANGAGKSTLLMLLMGVLFPSQGEVCVGDVHVTKKTLPMIRQRLGMVFQDPDDQLFMTTVYDDVAFGPRNYKLDEKEVEKRVLQALEMVGILHLKDRAPFKLSGGEKRAAAIASVLSMQPDILVMDEPTAALDPKSRRRVMELLHSFKHTKIITSHDLDMIFEICERTIVIKNGEIAADGITTEILVNTELMDECGLEVPLALQNCPVCGMEKQSSFLVRKLSKEQAGEKNDTSTA</sequence>
<reference evidence="10 11" key="1">
    <citation type="submission" date="2016-09" db="EMBL/GenBank/DDBJ databases">
        <title>Complete genome of Desulfosporosinus sp. OL.</title>
        <authorList>
            <person name="Mardanov A."/>
            <person name="Beletsky A."/>
            <person name="Panova A."/>
            <person name="Karnachuk O."/>
            <person name="Ravin N."/>
        </authorList>
    </citation>
    <scope>NUCLEOTIDE SEQUENCE [LARGE SCALE GENOMIC DNA]</scope>
    <source>
        <strain evidence="10 11">OL</strain>
    </source>
</reference>
<evidence type="ECO:0000256" key="2">
    <source>
        <dbReference type="ARBA" id="ARBA00005417"/>
    </source>
</evidence>
<dbReference type="EMBL" id="MLBF01000004">
    <property type="protein sequence ID" value="OLN33123.1"/>
    <property type="molecule type" value="Genomic_DNA"/>
</dbReference>
<gene>
    <name evidence="10" type="ORF">DSOL_0850</name>
</gene>
<dbReference type="PANTHER" id="PTHR43553">
    <property type="entry name" value="HEAVY METAL TRANSPORTER"/>
    <property type="match status" value="1"/>
</dbReference>
<keyword evidence="4" id="KW-1003">Cell membrane</keyword>
<evidence type="ECO:0000259" key="9">
    <source>
        <dbReference type="PROSITE" id="PS50893"/>
    </source>
</evidence>
<dbReference type="PANTHER" id="PTHR43553:SF24">
    <property type="entry name" value="ENERGY-COUPLING FACTOR TRANSPORTER ATP-BINDING PROTEIN ECFA1"/>
    <property type="match status" value="1"/>
</dbReference>
<dbReference type="GO" id="GO:0016887">
    <property type="term" value="F:ATP hydrolysis activity"/>
    <property type="evidence" value="ECO:0007669"/>
    <property type="project" value="InterPro"/>
</dbReference>
<keyword evidence="7" id="KW-1278">Translocase</keyword>
<proteinExistence type="inferred from homology"/>
<dbReference type="SMART" id="SM00382">
    <property type="entry name" value="AAA"/>
    <property type="match status" value="1"/>
</dbReference>
<evidence type="ECO:0000256" key="8">
    <source>
        <dbReference type="ARBA" id="ARBA00023136"/>
    </source>
</evidence>
<comment type="similarity">
    <text evidence="2">Belongs to the ABC transporter superfamily.</text>
</comment>
<evidence type="ECO:0000256" key="4">
    <source>
        <dbReference type="ARBA" id="ARBA00022475"/>
    </source>
</evidence>
<evidence type="ECO:0000256" key="6">
    <source>
        <dbReference type="ARBA" id="ARBA00022840"/>
    </source>
</evidence>
<comment type="subcellular location">
    <subcellularLocation>
        <location evidence="1">Cell membrane</location>
        <topology evidence="1">Peripheral membrane protein</topology>
    </subcellularLocation>
</comment>
<dbReference type="GO" id="GO:0043190">
    <property type="term" value="C:ATP-binding cassette (ABC) transporter complex"/>
    <property type="evidence" value="ECO:0007669"/>
    <property type="project" value="TreeGrafter"/>
</dbReference>
<organism evidence="10 11">
    <name type="scientific">Desulfosporosinus metallidurans</name>
    <dbReference type="NCBI Taxonomy" id="1888891"/>
    <lineage>
        <taxon>Bacteria</taxon>
        <taxon>Bacillati</taxon>
        <taxon>Bacillota</taxon>
        <taxon>Clostridia</taxon>
        <taxon>Eubacteriales</taxon>
        <taxon>Desulfitobacteriaceae</taxon>
        <taxon>Desulfosporosinus</taxon>
    </lineage>
</organism>
<dbReference type="PROSITE" id="PS50893">
    <property type="entry name" value="ABC_TRANSPORTER_2"/>
    <property type="match status" value="1"/>
</dbReference>
<keyword evidence="3" id="KW-0813">Transport</keyword>
<evidence type="ECO:0000256" key="3">
    <source>
        <dbReference type="ARBA" id="ARBA00022448"/>
    </source>
</evidence>
<dbReference type="RefSeq" id="WP_075363644.1">
    <property type="nucleotide sequence ID" value="NZ_MLBF01000004.1"/>
</dbReference>
<dbReference type="CDD" id="cd03225">
    <property type="entry name" value="ABC_cobalt_CbiO_domain1"/>
    <property type="match status" value="1"/>
</dbReference>
<evidence type="ECO:0000313" key="11">
    <source>
        <dbReference type="Proteomes" id="UP000186102"/>
    </source>
</evidence>
<dbReference type="InterPro" id="IPR017871">
    <property type="entry name" value="ABC_transporter-like_CS"/>
</dbReference>
<dbReference type="Proteomes" id="UP000186102">
    <property type="component" value="Unassembled WGS sequence"/>
</dbReference>
<dbReference type="InterPro" id="IPR015856">
    <property type="entry name" value="ABC_transpr_CbiO/EcfA_su"/>
</dbReference>
<dbReference type="STRING" id="1888891.DSOL_0850"/>
<dbReference type="Gene3D" id="3.40.50.300">
    <property type="entry name" value="P-loop containing nucleotide triphosphate hydrolases"/>
    <property type="match status" value="1"/>
</dbReference>